<evidence type="ECO:0000259" key="5">
    <source>
        <dbReference type="PROSITE" id="PS50887"/>
    </source>
</evidence>
<keyword evidence="3" id="KW-0597">Phosphoprotein</keyword>
<dbReference type="InterPro" id="IPR043128">
    <property type="entry name" value="Rev_trsase/Diguanyl_cyclase"/>
</dbReference>
<name>A0A4Y7RW27_9FIRM</name>
<dbReference type="InterPro" id="IPR001789">
    <property type="entry name" value="Sig_transdc_resp-reg_receiver"/>
</dbReference>
<dbReference type="FunFam" id="3.30.70.270:FF:000001">
    <property type="entry name" value="Diguanylate cyclase domain protein"/>
    <property type="match status" value="1"/>
</dbReference>
<reference evidence="6 7" key="1">
    <citation type="journal article" date="2018" name="Environ. Microbiol.">
        <title>Novel energy conservation strategies and behaviour of Pelotomaculum schinkii driving syntrophic propionate catabolism.</title>
        <authorList>
            <person name="Hidalgo-Ahumada C.A.P."/>
            <person name="Nobu M.K."/>
            <person name="Narihiro T."/>
            <person name="Tamaki H."/>
            <person name="Liu W.T."/>
            <person name="Kamagata Y."/>
            <person name="Stams A.J.M."/>
            <person name="Imachi H."/>
            <person name="Sousa D.Z."/>
        </authorList>
    </citation>
    <scope>NUCLEOTIDE SEQUENCE [LARGE SCALE GENOMIC DNA]</scope>
    <source>
        <strain evidence="6 7">MGP</strain>
    </source>
</reference>
<dbReference type="RefSeq" id="WP_134212453.1">
    <property type="nucleotide sequence ID" value="NZ_QFFZ01000004.1"/>
</dbReference>
<dbReference type="PROSITE" id="PS50110">
    <property type="entry name" value="RESPONSE_REGULATORY"/>
    <property type="match status" value="1"/>
</dbReference>
<dbReference type="Proteomes" id="UP000297597">
    <property type="component" value="Unassembled WGS sequence"/>
</dbReference>
<evidence type="ECO:0000256" key="1">
    <source>
        <dbReference type="ARBA" id="ARBA00018672"/>
    </source>
</evidence>
<dbReference type="PROSITE" id="PS50887">
    <property type="entry name" value="GGDEF"/>
    <property type="match status" value="1"/>
</dbReference>
<dbReference type="OrthoDB" id="9783388at2"/>
<feature type="modified residue" description="4-aspartylphosphate" evidence="3">
    <location>
        <position position="56"/>
    </location>
</feature>
<dbReference type="Pfam" id="PF00072">
    <property type="entry name" value="Response_reg"/>
    <property type="match status" value="1"/>
</dbReference>
<dbReference type="InterPro" id="IPR011006">
    <property type="entry name" value="CheY-like_superfamily"/>
</dbReference>
<comment type="function">
    <text evidence="2">May play the central regulatory role in sporulation. It may be an element of the effector pathway responsible for the activation of sporulation genes in response to nutritional stress. Spo0A may act in concert with spo0H (a sigma factor) to control the expression of some genes that are critical to the sporulation process.</text>
</comment>
<evidence type="ECO:0000256" key="2">
    <source>
        <dbReference type="ARBA" id="ARBA00024867"/>
    </source>
</evidence>
<sequence>MIEQDKERILIVDDEHSNLKILADILKTKYTVVLAKNGIQALERADKHAPDLILLDIIMPDMDGYKVLYELKNNDTLKDIPVIFISALNNDADEEKGLTLGAVDYISKPFNPAIVLARVNNHIKIVRQRKLIESIALLDALTEIPNRRNYNYRLSIEWSHALREKTPISLMMLDIDYFKQFNDNYGHSKGDEALKEVAAIFANSLKRATDFVARIGGEEFAVLLPNTTADGARDRAEFIRSSVESHGIPHKYSKVSELLTVSIGGVTCIPEQEGGSAEFIEAADQNLYKAKSQGGNCVVWLDQVLVS</sequence>
<organism evidence="6 7">
    <name type="scientific">Pelotomaculum propionicicum</name>
    <dbReference type="NCBI Taxonomy" id="258475"/>
    <lineage>
        <taxon>Bacteria</taxon>
        <taxon>Bacillati</taxon>
        <taxon>Bacillota</taxon>
        <taxon>Clostridia</taxon>
        <taxon>Eubacteriales</taxon>
        <taxon>Desulfotomaculaceae</taxon>
        <taxon>Pelotomaculum</taxon>
    </lineage>
</organism>
<dbReference type="Gene3D" id="3.40.50.2300">
    <property type="match status" value="1"/>
</dbReference>
<evidence type="ECO:0000259" key="4">
    <source>
        <dbReference type="PROSITE" id="PS50110"/>
    </source>
</evidence>
<dbReference type="GO" id="GO:0043709">
    <property type="term" value="P:cell adhesion involved in single-species biofilm formation"/>
    <property type="evidence" value="ECO:0007669"/>
    <property type="project" value="TreeGrafter"/>
</dbReference>
<dbReference type="SUPFAM" id="SSF52172">
    <property type="entry name" value="CheY-like"/>
    <property type="match status" value="1"/>
</dbReference>
<dbReference type="Pfam" id="PF00990">
    <property type="entry name" value="GGDEF"/>
    <property type="match status" value="1"/>
</dbReference>
<dbReference type="GO" id="GO:0000160">
    <property type="term" value="P:phosphorelay signal transduction system"/>
    <property type="evidence" value="ECO:0007669"/>
    <property type="project" value="InterPro"/>
</dbReference>
<gene>
    <name evidence="6" type="primary">cph2</name>
    <name evidence="6" type="ORF">Pmgp_00564</name>
</gene>
<accession>A0A4Y7RW27</accession>
<dbReference type="PANTHER" id="PTHR45138:SF9">
    <property type="entry name" value="DIGUANYLATE CYCLASE DGCM-RELATED"/>
    <property type="match status" value="1"/>
</dbReference>
<proteinExistence type="predicted"/>
<dbReference type="GO" id="GO:0052621">
    <property type="term" value="F:diguanylate cyclase activity"/>
    <property type="evidence" value="ECO:0007669"/>
    <property type="project" value="TreeGrafter"/>
</dbReference>
<dbReference type="NCBIfam" id="TIGR00254">
    <property type="entry name" value="GGDEF"/>
    <property type="match status" value="1"/>
</dbReference>
<dbReference type="CDD" id="cd01949">
    <property type="entry name" value="GGDEF"/>
    <property type="match status" value="1"/>
</dbReference>
<keyword evidence="7" id="KW-1185">Reference proteome</keyword>
<feature type="domain" description="Response regulatory" evidence="4">
    <location>
        <begin position="8"/>
        <end position="123"/>
    </location>
</feature>
<comment type="caution">
    <text evidence="6">The sequence shown here is derived from an EMBL/GenBank/DDBJ whole genome shotgun (WGS) entry which is preliminary data.</text>
</comment>
<dbReference type="EMBL" id="QFFZ01000004">
    <property type="protein sequence ID" value="TEB12926.1"/>
    <property type="molecule type" value="Genomic_DNA"/>
</dbReference>
<dbReference type="InterPro" id="IPR000160">
    <property type="entry name" value="GGDEF_dom"/>
</dbReference>
<dbReference type="AlphaFoldDB" id="A0A4Y7RW27"/>
<dbReference type="Gene3D" id="3.30.70.270">
    <property type="match status" value="1"/>
</dbReference>
<evidence type="ECO:0000313" key="6">
    <source>
        <dbReference type="EMBL" id="TEB12926.1"/>
    </source>
</evidence>
<dbReference type="InterPro" id="IPR029787">
    <property type="entry name" value="Nucleotide_cyclase"/>
</dbReference>
<dbReference type="SMART" id="SM00267">
    <property type="entry name" value="GGDEF"/>
    <property type="match status" value="1"/>
</dbReference>
<evidence type="ECO:0000256" key="3">
    <source>
        <dbReference type="PROSITE-ProRule" id="PRU00169"/>
    </source>
</evidence>
<dbReference type="GO" id="GO:0005886">
    <property type="term" value="C:plasma membrane"/>
    <property type="evidence" value="ECO:0007669"/>
    <property type="project" value="TreeGrafter"/>
</dbReference>
<dbReference type="SMART" id="SM00448">
    <property type="entry name" value="REC"/>
    <property type="match status" value="1"/>
</dbReference>
<protein>
    <recommendedName>
        <fullName evidence="1">Stage 0 sporulation protein A homolog</fullName>
    </recommendedName>
</protein>
<dbReference type="SUPFAM" id="SSF55073">
    <property type="entry name" value="Nucleotide cyclase"/>
    <property type="match status" value="1"/>
</dbReference>
<evidence type="ECO:0000313" key="7">
    <source>
        <dbReference type="Proteomes" id="UP000297597"/>
    </source>
</evidence>
<dbReference type="InterPro" id="IPR050469">
    <property type="entry name" value="Diguanylate_Cyclase"/>
</dbReference>
<feature type="domain" description="GGDEF" evidence="5">
    <location>
        <begin position="166"/>
        <end position="303"/>
    </location>
</feature>
<dbReference type="GO" id="GO:1902201">
    <property type="term" value="P:negative regulation of bacterial-type flagellum-dependent cell motility"/>
    <property type="evidence" value="ECO:0007669"/>
    <property type="project" value="TreeGrafter"/>
</dbReference>
<dbReference type="PANTHER" id="PTHR45138">
    <property type="entry name" value="REGULATORY COMPONENTS OF SENSORY TRANSDUCTION SYSTEM"/>
    <property type="match status" value="1"/>
</dbReference>